<dbReference type="Proteomes" id="UP000008370">
    <property type="component" value="Unassembled WGS sequence"/>
</dbReference>
<evidence type="ECO:0000313" key="1">
    <source>
        <dbReference type="EMBL" id="EKM51577.1"/>
    </source>
</evidence>
<keyword evidence="2" id="KW-1185">Reference proteome</keyword>
<dbReference type="GeneID" id="18918089"/>
<name>K5WMN7_PHACS</name>
<sequence length="97" mass="11022">MGGAVTRGAVYLFLLESEVASFHIQRQQPCTTPEAESTVLIDSATERRICTGSGRILIDWTGDAQPQHIRQRVSRVFRRYLLFLDLHNLVRIGHVNM</sequence>
<proteinExistence type="predicted"/>
<dbReference type="EMBL" id="JH930476">
    <property type="protein sequence ID" value="EKM51577.1"/>
    <property type="molecule type" value="Genomic_DNA"/>
</dbReference>
<dbReference type="AlphaFoldDB" id="K5WMN7"/>
<dbReference type="InParanoid" id="K5WMN7"/>
<reference evidence="1 2" key="1">
    <citation type="journal article" date="2012" name="BMC Genomics">
        <title>Comparative genomics of the white-rot fungi, Phanerochaete carnosa and P. chrysosporium, to elucidate the genetic basis of the distinct wood types they colonize.</title>
        <authorList>
            <person name="Suzuki H."/>
            <person name="MacDonald J."/>
            <person name="Syed K."/>
            <person name="Salamov A."/>
            <person name="Hori C."/>
            <person name="Aerts A."/>
            <person name="Henrissat B."/>
            <person name="Wiebenga A."/>
            <person name="vanKuyk P.A."/>
            <person name="Barry K."/>
            <person name="Lindquist E."/>
            <person name="LaButti K."/>
            <person name="Lapidus A."/>
            <person name="Lucas S."/>
            <person name="Coutinho P."/>
            <person name="Gong Y."/>
            <person name="Samejima M."/>
            <person name="Mahadevan R."/>
            <person name="Abou-Zaid M."/>
            <person name="de Vries R.P."/>
            <person name="Igarashi K."/>
            <person name="Yadav J.S."/>
            <person name="Grigoriev I.V."/>
            <person name="Master E.R."/>
        </authorList>
    </citation>
    <scope>NUCLEOTIDE SEQUENCE [LARGE SCALE GENOMIC DNA]</scope>
    <source>
        <strain evidence="1 2">HHB-10118-sp</strain>
    </source>
</reference>
<organism evidence="1 2">
    <name type="scientific">Phanerochaete carnosa (strain HHB-10118-sp)</name>
    <name type="common">White-rot fungus</name>
    <name type="synonym">Peniophora carnosa</name>
    <dbReference type="NCBI Taxonomy" id="650164"/>
    <lineage>
        <taxon>Eukaryota</taxon>
        <taxon>Fungi</taxon>
        <taxon>Dikarya</taxon>
        <taxon>Basidiomycota</taxon>
        <taxon>Agaricomycotina</taxon>
        <taxon>Agaricomycetes</taxon>
        <taxon>Polyporales</taxon>
        <taxon>Phanerochaetaceae</taxon>
        <taxon>Phanerochaete</taxon>
    </lineage>
</organism>
<dbReference type="RefSeq" id="XP_007399388.1">
    <property type="nucleotide sequence ID" value="XM_007399326.1"/>
</dbReference>
<accession>K5WMN7</accession>
<protein>
    <submittedName>
        <fullName evidence="1">Uncharacterized protein</fullName>
    </submittedName>
</protein>
<dbReference type="HOGENOM" id="CLU_2347425_0_0_1"/>
<evidence type="ECO:0000313" key="2">
    <source>
        <dbReference type="Proteomes" id="UP000008370"/>
    </source>
</evidence>
<dbReference type="KEGG" id="pco:PHACADRAFT_261800"/>
<gene>
    <name evidence="1" type="ORF">PHACADRAFT_261800</name>
</gene>